<dbReference type="EMBL" id="JAJJMB010011095">
    <property type="protein sequence ID" value="KAI3904611.1"/>
    <property type="molecule type" value="Genomic_DNA"/>
</dbReference>
<protein>
    <recommendedName>
        <fullName evidence="4">Secreted protein</fullName>
    </recommendedName>
</protein>
<feature type="chain" id="PRO_5042286247" description="Secreted protein" evidence="1">
    <location>
        <begin position="23"/>
        <end position="76"/>
    </location>
</feature>
<keyword evidence="3" id="KW-1185">Reference proteome</keyword>
<evidence type="ECO:0000313" key="2">
    <source>
        <dbReference type="EMBL" id="KAI3904611.1"/>
    </source>
</evidence>
<evidence type="ECO:0008006" key="4">
    <source>
        <dbReference type="Google" id="ProtNLM"/>
    </source>
</evidence>
<dbReference type="Proteomes" id="UP001202328">
    <property type="component" value="Unassembled WGS sequence"/>
</dbReference>
<gene>
    <name evidence="2" type="ORF">MKW98_014791</name>
</gene>
<keyword evidence="1" id="KW-0732">Signal</keyword>
<dbReference type="AlphaFoldDB" id="A0AAD4SGB4"/>
<evidence type="ECO:0000256" key="1">
    <source>
        <dbReference type="SAM" id="SignalP"/>
    </source>
</evidence>
<evidence type="ECO:0000313" key="3">
    <source>
        <dbReference type="Proteomes" id="UP001202328"/>
    </source>
</evidence>
<reference evidence="2" key="1">
    <citation type="submission" date="2022-04" db="EMBL/GenBank/DDBJ databases">
        <title>A functionally conserved STORR gene fusion in Papaver species that diverged 16.8 million years ago.</title>
        <authorList>
            <person name="Catania T."/>
        </authorList>
    </citation>
    <scope>NUCLEOTIDE SEQUENCE</scope>
    <source>
        <strain evidence="2">S-188037</strain>
    </source>
</reference>
<proteinExistence type="predicted"/>
<comment type="caution">
    <text evidence="2">The sequence shown here is derived from an EMBL/GenBank/DDBJ whole genome shotgun (WGS) entry which is preliminary data.</text>
</comment>
<organism evidence="2 3">
    <name type="scientific">Papaver atlanticum</name>
    <dbReference type="NCBI Taxonomy" id="357466"/>
    <lineage>
        <taxon>Eukaryota</taxon>
        <taxon>Viridiplantae</taxon>
        <taxon>Streptophyta</taxon>
        <taxon>Embryophyta</taxon>
        <taxon>Tracheophyta</taxon>
        <taxon>Spermatophyta</taxon>
        <taxon>Magnoliopsida</taxon>
        <taxon>Ranunculales</taxon>
        <taxon>Papaveraceae</taxon>
        <taxon>Papaveroideae</taxon>
        <taxon>Papaver</taxon>
    </lineage>
</organism>
<sequence>MSSNIFPSTSIILFWMIRKATAGILNSKVEKTSFNSSINNTSSVSFLGHRTHFRQNPDKRRLYGLYIISSRQVHLS</sequence>
<name>A0AAD4SGB4_9MAGN</name>
<accession>A0AAD4SGB4</accession>
<feature type="signal peptide" evidence="1">
    <location>
        <begin position="1"/>
        <end position="22"/>
    </location>
</feature>